<comment type="subcellular location">
    <subcellularLocation>
        <location evidence="5">Cytoplasm</location>
    </subcellularLocation>
</comment>
<dbReference type="SUPFAM" id="SSF48179">
    <property type="entry name" value="6-phosphogluconate dehydrogenase C-terminal domain-like"/>
    <property type="match status" value="1"/>
</dbReference>
<comment type="caution">
    <text evidence="11">The sequence shown here is derived from an EMBL/GenBank/DDBJ whole genome shotgun (WGS) entry which is preliminary data.</text>
</comment>
<evidence type="ECO:0000313" key="12">
    <source>
        <dbReference type="Proteomes" id="UP000535437"/>
    </source>
</evidence>
<dbReference type="GO" id="GO:0055129">
    <property type="term" value="P:L-proline biosynthetic process"/>
    <property type="evidence" value="ECO:0007669"/>
    <property type="project" value="UniProtKB-UniRule"/>
</dbReference>
<dbReference type="GO" id="GO:0005737">
    <property type="term" value="C:cytoplasm"/>
    <property type="evidence" value="ECO:0007669"/>
    <property type="project" value="UniProtKB-SubCell"/>
</dbReference>
<feature type="domain" description="Pyrroline-5-carboxylate reductase dimerisation" evidence="10">
    <location>
        <begin position="165"/>
        <end position="273"/>
    </location>
</feature>
<dbReference type="PANTHER" id="PTHR11645:SF0">
    <property type="entry name" value="PYRROLINE-5-CARBOXYLATE REDUCTASE 3"/>
    <property type="match status" value="1"/>
</dbReference>
<dbReference type="InterPro" id="IPR036291">
    <property type="entry name" value="NAD(P)-bd_dom_sf"/>
</dbReference>
<dbReference type="NCBIfam" id="TIGR00112">
    <property type="entry name" value="proC"/>
    <property type="match status" value="1"/>
</dbReference>
<dbReference type="UniPathway" id="UPA00098">
    <property type="reaction ID" value="UER00361"/>
</dbReference>
<keyword evidence="5 8" id="KW-0641">Proline biosynthesis</keyword>
<evidence type="ECO:0000256" key="8">
    <source>
        <dbReference type="RuleBase" id="RU003903"/>
    </source>
</evidence>
<dbReference type="EMBL" id="JACCFY010000001">
    <property type="protein sequence ID" value="NYJ77668.1"/>
    <property type="molecule type" value="Genomic_DNA"/>
</dbReference>
<evidence type="ECO:0000313" key="11">
    <source>
        <dbReference type="EMBL" id="NYJ77668.1"/>
    </source>
</evidence>
<comment type="function">
    <text evidence="4 5">Catalyzes the reduction of 1-pyrroline-5-carboxylate (PCA) to L-proline.</text>
</comment>
<evidence type="ECO:0000256" key="4">
    <source>
        <dbReference type="ARBA" id="ARBA00058118"/>
    </source>
</evidence>
<dbReference type="SUPFAM" id="SSF51735">
    <property type="entry name" value="NAD(P)-binding Rossmann-fold domains"/>
    <property type="match status" value="1"/>
</dbReference>
<keyword evidence="5 8" id="KW-0028">Amino-acid biosynthesis</keyword>
<dbReference type="AlphaFoldDB" id="A0A7Z0GMK9"/>
<sequence>MRIAMLGLGSMNGAILAGFLASGVARDHVVATSRSAASAQVRAEQHGITVLAEEDDAEANRRAVAEADVVFLGVKPHGIVALCEEIREAVKPEAVVVSVAAAVDLQMIQGALRADQPVIRSMPNTPLSVGIGVVGLVPGAHATEQQVAAVQGLLEACGAVHVIEEAQIDALTGISGSGPAYAFYLAEHMAAAGVELGLDPALAADLAAHTVHGAGRMLVENHDTGAADAAALRKAVCSPNGTTERAIGRLDEHGVAAAVVAAVKASAHRSAEMTAELNEQV</sequence>
<comment type="catalytic activity">
    <reaction evidence="5">
        <text>L-proline + NAD(+) = (S)-1-pyrroline-5-carboxylate + NADH + 2 H(+)</text>
        <dbReference type="Rhea" id="RHEA:14105"/>
        <dbReference type="ChEBI" id="CHEBI:15378"/>
        <dbReference type="ChEBI" id="CHEBI:17388"/>
        <dbReference type="ChEBI" id="CHEBI:57540"/>
        <dbReference type="ChEBI" id="CHEBI:57945"/>
        <dbReference type="ChEBI" id="CHEBI:60039"/>
        <dbReference type="EC" id="1.5.1.2"/>
    </reaction>
</comment>
<dbReference type="Pfam" id="PF14748">
    <property type="entry name" value="P5CR_dimer"/>
    <property type="match status" value="1"/>
</dbReference>
<evidence type="ECO:0000256" key="6">
    <source>
        <dbReference type="NCBIfam" id="TIGR00112"/>
    </source>
</evidence>
<dbReference type="InterPro" id="IPR028939">
    <property type="entry name" value="P5C_Rdtase_cat_N"/>
</dbReference>
<evidence type="ECO:0000256" key="5">
    <source>
        <dbReference type="HAMAP-Rule" id="MF_01925"/>
    </source>
</evidence>
<organism evidence="11 12">
    <name type="scientific">Nesterenkonia xinjiangensis</name>
    <dbReference type="NCBI Taxonomy" id="225327"/>
    <lineage>
        <taxon>Bacteria</taxon>
        <taxon>Bacillati</taxon>
        <taxon>Actinomycetota</taxon>
        <taxon>Actinomycetes</taxon>
        <taxon>Micrococcales</taxon>
        <taxon>Micrococcaceae</taxon>
        <taxon>Nesterenkonia</taxon>
    </lineage>
</organism>
<dbReference type="Proteomes" id="UP000535437">
    <property type="component" value="Unassembled WGS sequence"/>
</dbReference>
<dbReference type="EC" id="1.5.1.2" evidence="5 6"/>
<proteinExistence type="inferred from homology"/>
<comment type="similarity">
    <text evidence="1 5 8">Belongs to the pyrroline-5-carboxylate reductase family.</text>
</comment>
<evidence type="ECO:0000259" key="10">
    <source>
        <dbReference type="Pfam" id="PF14748"/>
    </source>
</evidence>
<accession>A0A7Z0GMK9</accession>
<evidence type="ECO:0000256" key="1">
    <source>
        <dbReference type="ARBA" id="ARBA00005525"/>
    </source>
</evidence>
<dbReference type="Gene3D" id="3.40.50.720">
    <property type="entry name" value="NAD(P)-binding Rossmann-like Domain"/>
    <property type="match status" value="1"/>
</dbReference>
<dbReference type="InterPro" id="IPR000304">
    <property type="entry name" value="Pyrroline-COOH_reductase"/>
</dbReference>
<keyword evidence="5" id="KW-0963">Cytoplasm</keyword>
<evidence type="ECO:0000256" key="7">
    <source>
        <dbReference type="PIRSR" id="PIRSR000193-1"/>
    </source>
</evidence>
<evidence type="ECO:0000256" key="3">
    <source>
        <dbReference type="ARBA" id="ARBA00023002"/>
    </source>
</evidence>
<dbReference type="PIRSF" id="PIRSF000193">
    <property type="entry name" value="Pyrrol-5-carb_rd"/>
    <property type="match status" value="1"/>
</dbReference>
<dbReference type="RefSeq" id="WP_179541119.1">
    <property type="nucleotide sequence ID" value="NZ_BAAALL010000002.1"/>
</dbReference>
<dbReference type="InterPro" id="IPR008927">
    <property type="entry name" value="6-PGluconate_DH-like_C_sf"/>
</dbReference>
<dbReference type="FunFam" id="1.10.3730.10:FF:000001">
    <property type="entry name" value="Pyrroline-5-carboxylate reductase"/>
    <property type="match status" value="1"/>
</dbReference>
<dbReference type="Gene3D" id="1.10.3730.10">
    <property type="entry name" value="ProC C-terminal domain-like"/>
    <property type="match status" value="1"/>
</dbReference>
<dbReference type="PROSITE" id="PS00521">
    <property type="entry name" value="P5CR"/>
    <property type="match status" value="1"/>
</dbReference>
<reference evidence="11 12" key="1">
    <citation type="submission" date="2020-07" db="EMBL/GenBank/DDBJ databases">
        <title>Sequencing the genomes of 1000 actinobacteria strains.</title>
        <authorList>
            <person name="Klenk H.-P."/>
        </authorList>
    </citation>
    <scope>NUCLEOTIDE SEQUENCE [LARGE SCALE GENOMIC DNA]</scope>
    <source>
        <strain evidence="11 12">DSM 15475</strain>
    </source>
</reference>
<dbReference type="PANTHER" id="PTHR11645">
    <property type="entry name" value="PYRROLINE-5-CARBOXYLATE REDUCTASE"/>
    <property type="match status" value="1"/>
</dbReference>
<keyword evidence="3 5" id="KW-0560">Oxidoreductase</keyword>
<feature type="binding site" evidence="7">
    <location>
        <position position="60"/>
    </location>
    <ligand>
        <name>NADPH</name>
        <dbReference type="ChEBI" id="CHEBI:57783"/>
    </ligand>
</feature>
<evidence type="ECO:0000256" key="2">
    <source>
        <dbReference type="ARBA" id="ARBA00022857"/>
    </source>
</evidence>
<keyword evidence="2 5" id="KW-0521">NADP</keyword>
<dbReference type="HAMAP" id="MF_01925">
    <property type="entry name" value="P5C_reductase"/>
    <property type="match status" value="1"/>
</dbReference>
<name>A0A7Z0GMK9_9MICC</name>
<protein>
    <recommendedName>
        <fullName evidence="5 6">Pyrroline-5-carboxylate reductase</fullName>
        <shortName evidence="5">P5C reductase</shortName>
        <shortName evidence="5">P5CR</shortName>
        <ecNumber evidence="5 6">1.5.1.2</ecNumber>
    </recommendedName>
    <alternativeName>
        <fullName evidence="5">PCA reductase</fullName>
    </alternativeName>
</protein>
<feature type="domain" description="Pyrroline-5-carboxylate reductase catalytic N-terminal" evidence="9">
    <location>
        <begin position="2"/>
        <end position="101"/>
    </location>
</feature>
<dbReference type="InterPro" id="IPR053790">
    <property type="entry name" value="P5CR-like_CS"/>
</dbReference>
<gene>
    <name evidence="5" type="primary">proC</name>
    <name evidence="11" type="ORF">HNR09_001079</name>
</gene>
<dbReference type="InterPro" id="IPR029036">
    <property type="entry name" value="P5CR_dimer"/>
</dbReference>
<dbReference type="GO" id="GO:0004735">
    <property type="term" value="F:pyrroline-5-carboxylate reductase activity"/>
    <property type="evidence" value="ECO:0007669"/>
    <property type="project" value="UniProtKB-UniRule"/>
</dbReference>
<dbReference type="Pfam" id="PF03807">
    <property type="entry name" value="F420_oxidored"/>
    <property type="match status" value="1"/>
</dbReference>
<feature type="binding site" evidence="7">
    <location>
        <begin position="6"/>
        <end position="11"/>
    </location>
    <ligand>
        <name>NADP(+)</name>
        <dbReference type="ChEBI" id="CHEBI:58349"/>
    </ligand>
</feature>
<keyword evidence="12" id="KW-1185">Reference proteome</keyword>
<comment type="catalytic activity">
    <reaction evidence="5 8">
        <text>L-proline + NADP(+) = (S)-1-pyrroline-5-carboxylate + NADPH + 2 H(+)</text>
        <dbReference type="Rhea" id="RHEA:14109"/>
        <dbReference type="ChEBI" id="CHEBI:15378"/>
        <dbReference type="ChEBI" id="CHEBI:17388"/>
        <dbReference type="ChEBI" id="CHEBI:57783"/>
        <dbReference type="ChEBI" id="CHEBI:58349"/>
        <dbReference type="ChEBI" id="CHEBI:60039"/>
        <dbReference type="EC" id="1.5.1.2"/>
    </reaction>
</comment>
<evidence type="ECO:0000259" key="9">
    <source>
        <dbReference type="Pfam" id="PF03807"/>
    </source>
</evidence>
<comment type="pathway">
    <text evidence="5 8">Amino-acid biosynthesis; L-proline biosynthesis; L-proline from L-glutamate 5-semialdehyde: step 1/1.</text>
</comment>